<reference evidence="2 3" key="1">
    <citation type="journal article" date="2016" name="Front. Microbiol.">
        <title>Genomic Resource of Rice Seed Associated Bacteria.</title>
        <authorList>
            <person name="Midha S."/>
            <person name="Bansal K."/>
            <person name="Sharma S."/>
            <person name="Kumar N."/>
            <person name="Patil P.P."/>
            <person name="Chaudhry V."/>
            <person name="Patil P.B."/>
        </authorList>
    </citation>
    <scope>NUCLEOTIDE SEQUENCE [LARGE SCALE GENOMIC DNA]</scope>
    <source>
        <strain evidence="2 3">NS226</strain>
    </source>
</reference>
<protein>
    <submittedName>
        <fullName evidence="2">Uncharacterized protein</fullName>
    </submittedName>
</protein>
<evidence type="ECO:0000256" key="1">
    <source>
        <dbReference type="SAM" id="MobiDB-lite"/>
    </source>
</evidence>
<feature type="compositionally biased region" description="Low complexity" evidence="1">
    <location>
        <begin position="97"/>
        <end position="106"/>
    </location>
</feature>
<dbReference type="EMBL" id="LDPZ01000034">
    <property type="protein sequence ID" value="KTQ91211.1"/>
    <property type="molecule type" value="Genomic_DNA"/>
</dbReference>
<accession>A0A175R7X2</accession>
<organism evidence="2 3">
    <name type="scientific">Aureimonas ureilytica</name>
    <dbReference type="NCBI Taxonomy" id="401562"/>
    <lineage>
        <taxon>Bacteria</taxon>
        <taxon>Pseudomonadati</taxon>
        <taxon>Pseudomonadota</taxon>
        <taxon>Alphaproteobacteria</taxon>
        <taxon>Hyphomicrobiales</taxon>
        <taxon>Aurantimonadaceae</taxon>
        <taxon>Aureimonas</taxon>
    </lineage>
</organism>
<dbReference type="AlphaFoldDB" id="A0A175R7X2"/>
<proteinExistence type="predicted"/>
<evidence type="ECO:0000313" key="2">
    <source>
        <dbReference type="EMBL" id="KTQ91211.1"/>
    </source>
</evidence>
<dbReference type="PATRIC" id="fig|401562.3.peg.2841"/>
<dbReference type="OrthoDB" id="4966223at2"/>
<feature type="region of interest" description="Disordered" evidence="1">
    <location>
        <begin position="1"/>
        <end position="21"/>
    </location>
</feature>
<sequence>MSSVVDETDGAGAFADPAPKTPGRFAGMGAAERSAALALCTALALATLALTDPASSSGEGQAPALLRQRPPLVGGPFMAAPPFDPERRALDGPGRLPSEAPVQAEAPPAAPPLVLAGILSSGDTRKALFAGMDTWLPEGADAFGWHVVEIEPRRVTVRRGAEERILNASDALRP</sequence>
<dbReference type="RefSeq" id="WP_058635755.1">
    <property type="nucleotide sequence ID" value="NZ_LDPZ01000034.1"/>
</dbReference>
<gene>
    <name evidence="2" type="ORF">NS226_15650</name>
</gene>
<dbReference type="Proteomes" id="UP000078272">
    <property type="component" value="Unassembled WGS sequence"/>
</dbReference>
<feature type="region of interest" description="Disordered" evidence="1">
    <location>
        <begin position="75"/>
        <end position="106"/>
    </location>
</feature>
<dbReference type="STRING" id="401562.NS365_02820"/>
<comment type="caution">
    <text evidence="2">The sequence shown here is derived from an EMBL/GenBank/DDBJ whole genome shotgun (WGS) entry which is preliminary data.</text>
</comment>
<evidence type="ECO:0000313" key="3">
    <source>
        <dbReference type="Proteomes" id="UP000078272"/>
    </source>
</evidence>
<name>A0A175R7X2_9HYPH</name>